<evidence type="ECO:0000256" key="3">
    <source>
        <dbReference type="ARBA" id="ARBA00023015"/>
    </source>
</evidence>
<feature type="domain" description="HTH myb-type" evidence="9">
    <location>
        <begin position="62"/>
        <end position="116"/>
    </location>
</feature>
<dbReference type="RefSeq" id="XP_024403901.1">
    <property type="nucleotide sequence ID" value="XM_024548133.2"/>
</dbReference>
<dbReference type="EnsemblPlants" id="Pp3c19_20750V3.7">
    <property type="protein sequence ID" value="Pp3c19_20750V3.7"/>
    <property type="gene ID" value="Pp3c19_20750"/>
</dbReference>
<evidence type="ECO:0000313" key="12">
    <source>
        <dbReference type="Proteomes" id="UP000006727"/>
    </source>
</evidence>
<dbReference type="EnsemblPlants" id="Pp3c19_20750V3.12">
    <property type="protein sequence ID" value="Pp3c19_20750V3.12"/>
    <property type="gene ID" value="Pp3c19_20750"/>
</dbReference>
<dbReference type="Gramene" id="Pp3c19_20750V3.4">
    <property type="protein sequence ID" value="Pp3c19_20750V3.4"/>
    <property type="gene ID" value="Pp3c19_20750"/>
</dbReference>
<dbReference type="PaxDb" id="3218-PP1S433_19V6.1"/>
<dbReference type="InterPro" id="IPR009057">
    <property type="entry name" value="Homeodomain-like_sf"/>
</dbReference>
<dbReference type="Gramene" id="Pp3c19_20750V3.7">
    <property type="protein sequence ID" value="Pp3c19_20750V3.7"/>
    <property type="gene ID" value="Pp3c19_20750"/>
</dbReference>
<dbReference type="Pfam" id="PF00249">
    <property type="entry name" value="Myb_DNA-binding"/>
    <property type="match status" value="2"/>
</dbReference>
<feature type="region of interest" description="Disordered" evidence="7">
    <location>
        <begin position="131"/>
        <end position="158"/>
    </location>
</feature>
<dbReference type="InterPro" id="IPR017930">
    <property type="entry name" value="Myb_dom"/>
</dbReference>
<dbReference type="Gramene" id="Pp3c19_20750V3.2">
    <property type="protein sequence ID" value="Pp3c19_20750V3.2"/>
    <property type="gene ID" value="Pp3c19_20750"/>
</dbReference>
<dbReference type="EnsemblPlants" id="Pp3c19_20750V3.1">
    <property type="protein sequence ID" value="Pp3c19_20750V3.1"/>
    <property type="gene ID" value="Pp3c19_20750"/>
</dbReference>
<reference evidence="10 12" key="2">
    <citation type="journal article" date="2018" name="Plant J.">
        <title>The Physcomitrella patens chromosome-scale assembly reveals moss genome structure and evolution.</title>
        <authorList>
            <person name="Lang D."/>
            <person name="Ullrich K.K."/>
            <person name="Murat F."/>
            <person name="Fuchs J."/>
            <person name="Jenkins J."/>
            <person name="Haas F.B."/>
            <person name="Piednoel M."/>
            <person name="Gundlach H."/>
            <person name="Van Bel M."/>
            <person name="Meyberg R."/>
            <person name="Vives C."/>
            <person name="Morata J."/>
            <person name="Symeonidi A."/>
            <person name="Hiss M."/>
            <person name="Muchero W."/>
            <person name="Kamisugi Y."/>
            <person name="Saleh O."/>
            <person name="Blanc G."/>
            <person name="Decker E.L."/>
            <person name="van Gessel N."/>
            <person name="Grimwood J."/>
            <person name="Hayes R.D."/>
            <person name="Graham S.W."/>
            <person name="Gunter L.E."/>
            <person name="McDaniel S.F."/>
            <person name="Hoernstein S.N.W."/>
            <person name="Larsson A."/>
            <person name="Li F.W."/>
            <person name="Perroud P.F."/>
            <person name="Phillips J."/>
            <person name="Ranjan P."/>
            <person name="Rokshar D.S."/>
            <person name="Rothfels C.J."/>
            <person name="Schneider L."/>
            <person name="Shu S."/>
            <person name="Stevenson D.W."/>
            <person name="Thummler F."/>
            <person name="Tillich M."/>
            <person name="Villarreal Aguilar J.C."/>
            <person name="Widiez T."/>
            <person name="Wong G.K."/>
            <person name="Wymore A."/>
            <person name="Zhang Y."/>
            <person name="Zimmer A.D."/>
            <person name="Quatrano R.S."/>
            <person name="Mayer K.F.X."/>
            <person name="Goodstein D."/>
            <person name="Casacuberta J.M."/>
            <person name="Vandepoele K."/>
            <person name="Reski R."/>
            <person name="Cuming A.C."/>
            <person name="Tuskan G.A."/>
            <person name="Maumus F."/>
            <person name="Salse J."/>
            <person name="Schmutz J."/>
            <person name="Rensing S.A."/>
        </authorList>
    </citation>
    <scope>NUCLEOTIDE SEQUENCE [LARGE SCALE GENOMIC DNA]</scope>
    <source>
        <strain evidence="11 12">cv. Gransden 2004</strain>
    </source>
</reference>
<dbReference type="Proteomes" id="UP000006727">
    <property type="component" value="Chromosome 19"/>
</dbReference>
<dbReference type="SMART" id="SM00717">
    <property type="entry name" value="SANT"/>
    <property type="match status" value="2"/>
</dbReference>
<keyword evidence="3" id="KW-0805">Transcription regulation</keyword>
<evidence type="ECO:0000256" key="7">
    <source>
        <dbReference type="SAM" id="MobiDB-lite"/>
    </source>
</evidence>
<feature type="domain" description="HTH myb-type" evidence="9">
    <location>
        <begin position="9"/>
        <end position="61"/>
    </location>
</feature>
<dbReference type="EnsemblPlants" id="Pp3c19_20750V3.3">
    <property type="protein sequence ID" value="Pp3c19_20750V3.3"/>
    <property type="gene ID" value="Pp3c19_20750"/>
</dbReference>
<evidence type="ECO:0000313" key="11">
    <source>
        <dbReference type="EnsemblPlants" id="Pp3c19_20750V3.1"/>
    </source>
</evidence>
<dbReference type="RefSeq" id="XP_024403899.1">
    <property type="nucleotide sequence ID" value="XM_024548131.2"/>
</dbReference>
<feature type="domain" description="Myb-like" evidence="8">
    <location>
        <begin position="9"/>
        <end position="61"/>
    </location>
</feature>
<dbReference type="EnsemblPlants" id="Pp3c19_20750V3.10">
    <property type="protein sequence ID" value="Pp3c19_20750V3.10"/>
    <property type="gene ID" value="Pp3c19_20750"/>
</dbReference>
<dbReference type="RefSeq" id="XP_024403900.1">
    <property type="nucleotide sequence ID" value="XM_024548132.2"/>
</dbReference>
<evidence type="ECO:0000256" key="6">
    <source>
        <dbReference type="ARBA" id="ARBA00023242"/>
    </source>
</evidence>
<dbReference type="Gramene" id="Pp3c19_20750V3.10">
    <property type="protein sequence ID" value="Pp3c19_20750V3.10"/>
    <property type="gene ID" value="Pp3c19_20750"/>
</dbReference>
<reference evidence="10 12" key="1">
    <citation type="journal article" date="2008" name="Science">
        <title>The Physcomitrella genome reveals evolutionary insights into the conquest of land by plants.</title>
        <authorList>
            <person name="Rensing S."/>
            <person name="Lang D."/>
            <person name="Zimmer A."/>
            <person name="Terry A."/>
            <person name="Salamov A."/>
            <person name="Shapiro H."/>
            <person name="Nishiyama T."/>
            <person name="Perroud P.-F."/>
            <person name="Lindquist E."/>
            <person name="Kamisugi Y."/>
            <person name="Tanahashi T."/>
            <person name="Sakakibara K."/>
            <person name="Fujita T."/>
            <person name="Oishi K."/>
            <person name="Shin-I T."/>
            <person name="Kuroki Y."/>
            <person name="Toyoda A."/>
            <person name="Suzuki Y."/>
            <person name="Hashimoto A."/>
            <person name="Yamaguchi K."/>
            <person name="Sugano A."/>
            <person name="Kohara Y."/>
            <person name="Fujiyama A."/>
            <person name="Anterola A."/>
            <person name="Aoki S."/>
            <person name="Ashton N."/>
            <person name="Barbazuk W.B."/>
            <person name="Barker E."/>
            <person name="Bennetzen J."/>
            <person name="Bezanilla M."/>
            <person name="Blankenship R."/>
            <person name="Cho S.H."/>
            <person name="Dutcher S."/>
            <person name="Estelle M."/>
            <person name="Fawcett J.A."/>
            <person name="Gundlach H."/>
            <person name="Hanada K."/>
            <person name="Heyl A."/>
            <person name="Hicks K.A."/>
            <person name="Hugh J."/>
            <person name="Lohr M."/>
            <person name="Mayer K."/>
            <person name="Melkozernov A."/>
            <person name="Murata T."/>
            <person name="Nelson D."/>
            <person name="Pils B."/>
            <person name="Prigge M."/>
            <person name="Reiss B."/>
            <person name="Renner T."/>
            <person name="Rombauts S."/>
            <person name="Rushton P."/>
            <person name="Sanderfoot A."/>
            <person name="Schween G."/>
            <person name="Shiu S.-H."/>
            <person name="Stueber K."/>
            <person name="Theodoulou F.L."/>
            <person name="Tu H."/>
            <person name="Van de Peer Y."/>
            <person name="Verrier P.J."/>
            <person name="Waters E."/>
            <person name="Wood A."/>
            <person name="Yang L."/>
            <person name="Cove D."/>
            <person name="Cuming A."/>
            <person name="Hasebe M."/>
            <person name="Lucas S."/>
            <person name="Mishler D.B."/>
            <person name="Reski R."/>
            <person name="Grigoriev I."/>
            <person name="Quatrano R.S."/>
            <person name="Boore J.L."/>
        </authorList>
    </citation>
    <scope>NUCLEOTIDE SEQUENCE [LARGE SCALE GENOMIC DNA]</scope>
    <source>
        <strain evidence="11 12">cv. Gransden 2004</strain>
    </source>
</reference>
<evidence type="ECO:0000259" key="9">
    <source>
        <dbReference type="PROSITE" id="PS51294"/>
    </source>
</evidence>
<dbReference type="AlphaFoldDB" id="A0A2K1IZ71"/>
<dbReference type="SUPFAM" id="SSF46689">
    <property type="entry name" value="Homeodomain-like"/>
    <property type="match status" value="1"/>
</dbReference>
<comment type="subcellular location">
    <subcellularLocation>
        <location evidence="1">Nucleus</location>
    </subcellularLocation>
</comment>
<dbReference type="Gene3D" id="1.10.10.60">
    <property type="entry name" value="Homeodomain-like"/>
    <property type="match status" value="2"/>
</dbReference>
<accession>A0A2K1IZ71</accession>
<dbReference type="EnsemblPlants" id="Pp3c19_20750V3.4">
    <property type="protein sequence ID" value="Pp3c19_20750V3.4"/>
    <property type="gene ID" value="Pp3c19_20750"/>
</dbReference>
<keyword evidence="2" id="KW-0677">Repeat</keyword>
<dbReference type="EMBL" id="ABEU02000019">
    <property type="protein sequence ID" value="PNR34568.1"/>
    <property type="molecule type" value="Genomic_DNA"/>
</dbReference>
<protein>
    <submittedName>
        <fullName evidence="10 11">Uncharacterized protein</fullName>
    </submittedName>
</protein>
<dbReference type="EnsemblPlants" id="Pp3c19_20750V3.2">
    <property type="protein sequence ID" value="Pp3c19_20750V3.2"/>
    <property type="gene ID" value="Pp3c19_20750"/>
</dbReference>
<evidence type="ECO:0000313" key="10">
    <source>
        <dbReference type="EMBL" id="PNR34568.1"/>
    </source>
</evidence>
<keyword evidence="4" id="KW-0238">DNA-binding</keyword>
<evidence type="ECO:0000256" key="1">
    <source>
        <dbReference type="ARBA" id="ARBA00004123"/>
    </source>
</evidence>
<dbReference type="GeneID" id="112296039"/>
<dbReference type="RefSeq" id="XP_073384926.1">
    <property type="nucleotide sequence ID" value="XM_073528825.1"/>
</dbReference>
<dbReference type="RefSeq" id="XP_024403898.1">
    <property type="nucleotide sequence ID" value="XM_024548130.2"/>
</dbReference>
<dbReference type="GO" id="GO:0005634">
    <property type="term" value="C:nucleus"/>
    <property type="evidence" value="ECO:0000318"/>
    <property type="project" value="GO_Central"/>
</dbReference>
<proteinExistence type="predicted"/>
<dbReference type="CDD" id="cd00167">
    <property type="entry name" value="SANT"/>
    <property type="match status" value="2"/>
</dbReference>
<dbReference type="GO" id="GO:0051707">
    <property type="term" value="P:response to other organism"/>
    <property type="evidence" value="ECO:0007669"/>
    <property type="project" value="UniProtKB-ARBA"/>
</dbReference>
<dbReference type="Gramene" id="Pp3c19_20750V3.1">
    <property type="protein sequence ID" value="Pp3c19_20750V3.1"/>
    <property type="gene ID" value="Pp3c19_20750"/>
</dbReference>
<dbReference type="RefSeq" id="XP_024403891.1">
    <property type="nucleotide sequence ID" value="XM_024548123.2"/>
</dbReference>
<feature type="compositionally biased region" description="Acidic residues" evidence="7">
    <location>
        <begin position="136"/>
        <end position="145"/>
    </location>
</feature>
<dbReference type="PROSITE" id="PS50090">
    <property type="entry name" value="MYB_LIKE"/>
    <property type="match status" value="2"/>
</dbReference>
<name>A0A2K1IZ71_PHYPA</name>
<gene>
    <name evidence="11" type="primary">LOC112296039</name>
    <name evidence="10" type="ORF">PHYPA_024385</name>
</gene>
<reference evidence="11" key="3">
    <citation type="submission" date="2020-12" db="UniProtKB">
        <authorList>
            <consortium name="EnsemblPlants"/>
        </authorList>
    </citation>
    <scope>IDENTIFICATION</scope>
</reference>
<dbReference type="EnsemblPlants" id="Pp3c19_20750V3.6">
    <property type="protein sequence ID" value="Pp3c19_20750V3.6"/>
    <property type="gene ID" value="Pp3c19_20750"/>
</dbReference>
<dbReference type="EnsemblPlants" id="Pp3c19_20750V3.5">
    <property type="protein sequence ID" value="Pp3c19_20750V3.5"/>
    <property type="gene ID" value="Pp3c19_20750"/>
</dbReference>
<evidence type="ECO:0000259" key="8">
    <source>
        <dbReference type="PROSITE" id="PS50090"/>
    </source>
</evidence>
<dbReference type="Gramene" id="Pp3c19_20750V3.3">
    <property type="protein sequence ID" value="Pp3c19_20750V3.3"/>
    <property type="gene ID" value="Pp3c19_20750"/>
</dbReference>
<dbReference type="Gramene" id="Pp3c19_20750V3.12">
    <property type="protein sequence ID" value="Pp3c19_20750V3.12"/>
    <property type="gene ID" value="Pp3c19_20750"/>
</dbReference>
<keyword evidence="6" id="KW-0539">Nucleus</keyword>
<evidence type="ECO:0000256" key="5">
    <source>
        <dbReference type="ARBA" id="ARBA00023163"/>
    </source>
</evidence>
<dbReference type="RefSeq" id="XP_024403894.1">
    <property type="nucleotide sequence ID" value="XM_024548126.2"/>
</dbReference>
<dbReference type="GO" id="GO:0006355">
    <property type="term" value="P:regulation of DNA-templated transcription"/>
    <property type="evidence" value="ECO:0000318"/>
    <property type="project" value="GO_Central"/>
</dbReference>
<dbReference type="Gramene" id="Pp3c19_20750V3.8">
    <property type="protein sequence ID" value="Pp3c19_20750V3.8"/>
    <property type="gene ID" value="Pp3c19_20750"/>
</dbReference>
<dbReference type="InterPro" id="IPR015495">
    <property type="entry name" value="Myb_TF_plants"/>
</dbReference>
<dbReference type="PROSITE" id="PS51294">
    <property type="entry name" value="HTH_MYB"/>
    <property type="match status" value="2"/>
</dbReference>
<dbReference type="EnsemblPlants" id="Pp3c19_20750V3.8">
    <property type="protein sequence ID" value="Pp3c19_20750V3.8"/>
    <property type="gene ID" value="Pp3c19_20750"/>
</dbReference>
<dbReference type="InterPro" id="IPR001005">
    <property type="entry name" value="SANT/Myb"/>
</dbReference>
<keyword evidence="12" id="KW-1185">Reference proteome</keyword>
<organism evidence="10">
    <name type="scientific">Physcomitrium patens</name>
    <name type="common">Spreading-leaved earth moss</name>
    <name type="synonym">Physcomitrella patens</name>
    <dbReference type="NCBI Taxonomy" id="3218"/>
    <lineage>
        <taxon>Eukaryota</taxon>
        <taxon>Viridiplantae</taxon>
        <taxon>Streptophyta</taxon>
        <taxon>Embryophyta</taxon>
        <taxon>Bryophyta</taxon>
        <taxon>Bryophytina</taxon>
        <taxon>Bryopsida</taxon>
        <taxon>Funariidae</taxon>
        <taxon>Funariales</taxon>
        <taxon>Funariaceae</taxon>
        <taxon>Physcomitrium</taxon>
    </lineage>
</organism>
<feature type="domain" description="Myb-like" evidence="8">
    <location>
        <begin position="62"/>
        <end position="112"/>
    </location>
</feature>
<dbReference type="PANTHER" id="PTHR47994:SF5">
    <property type="entry name" value="F14D16.11-RELATED"/>
    <property type="match status" value="1"/>
</dbReference>
<dbReference type="Gramene" id="Pp3c19_20750V3.5">
    <property type="protein sequence ID" value="Pp3c19_20750V3.5"/>
    <property type="gene ID" value="Pp3c19_20750"/>
</dbReference>
<dbReference type="OrthoDB" id="2143914at2759"/>
<dbReference type="PANTHER" id="PTHR47994">
    <property type="entry name" value="F14D16.11-RELATED"/>
    <property type="match status" value="1"/>
</dbReference>
<dbReference type="RefSeq" id="XP_024403892.1">
    <property type="nucleotide sequence ID" value="XM_024548124.2"/>
</dbReference>
<sequence length="354" mass="38572">MGRKPCCEKVGLKRGPWAADEDKKLVSYINAHGVSCWRAIPKLAGLLRCGKSCRLRWTNYLRPDLKRGGFTDAEENLILDLHATLGNRWSKIAMQLPGRTDNEIKNYWNTHLKKKLCSMGLDPVTHKPVDSACTDGDTETADEGNLDSSEGHSGHSKVMENSLASKVSDELAQLKTIDYLGERMDTQKPFPTTCNEIPEQGAISGKSCSLDTTNSFKEHKPDVFVKLEEGTYTTGPDHMNAIALENHTPLGPNSEGAADSCWLPQEQSLDTAVGGSSFYQEVAVMNGGGLFRQLSGFTQSNMATAGWSTYFGETPGQPSSTGCSISSWNQSFVQPPGVPPSKEIQKLAAILDQI</sequence>
<dbReference type="FunFam" id="1.10.10.60:FF:000394">
    <property type="entry name" value="MYB transcription factor"/>
    <property type="match status" value="1"/>
</dbReference>
<dbReference type="RefSeq" id="XP_024403896.1">
    <property type="nucleotide sequence ID" value="XM_024548128.2"/>
</dbReference>
<evidence type="ECO:0000256" key="2">
    <source>
        <dbReference type="ARBA" id="ARBA00022737"/>
    </source>
</evidence>
<dbReference type="FunFam" id="1.10.10.60:FF:000001">
    <property type="entry name" value="MYB-related transcription factor"/>
    <property type="match status" value="1"/>
</dbReference>
<dbReference type="GO" id="GO:0000987">
    <property type="term" value="F:cis-regulatory region sequence-specific DNA binding"/>
    <property type="evidence" value="ECO:0000318"/>
    <property type="project" value="GO_Central"/>
</dbReference>
<keyword evidence="5" id="KW-0804">Transcription</keyword>
<dbReference type="RefSeq" id="XP_024403895.1">
    <property type="nucleotide sequence ID" value="XM_024548127.2"/>
</dbReference>
<evidence type="ECO:0000256" key="4">
    <source>
        <dbReference type="ARBA" id="ARBA00023125"/>
    </source>
</evidence>
<dbReference type="Gramene" id="Pp3c19_20750V3.6">
    <property type="protein sequence ID" value="Pp3c19_20750V3.6"/>
    <property type="gene ID" value="Pp3c19_20750"/>
</dbReference>
<dbReference type="EnsemblPlants" id="Pp3c19_20750V3.9">
    <property type="protein sequence ID" value="Pp3c19_20750V3.9"/>
    <property type="gene ID" value="Pp3c19_20750"/>
</dbReference>
<dbReference type="Gramene" id="Pp3c19_20750V3.9">
    <property type="protein sequence ID" value="Pp3c19_20750V3.9"/>
    <property type="gene ID" value="Pp3c19_20750"/>
</dbReference>
<dbReference type="RefSeq" id="XP_024403893.1">
    <property type="nucleotide sequence ID" value="XM_024548125.2"/>
</dbReference>